<dbReference type="GO" id="GO:0008270">
    <property type="term" value="F:zinc ion binding"/>
    <property type="evidence" value="ECO:0007669"/>
    <property type="project" value="InterPro"/>
</dbReference>
<proteinExistence type="predicted"/>
<dbReference type="GO" id="GO:0003960">
    <property type="term" value="F:quinone reductase (NADPH) activity"/>
    <property type="evidence" value="ECO:0007669"/>
    <property type="project" value="UniProtKB-EC"/>
</dbReference>
<dbReference type="SMART" id="SM00829">
    <property type="entry name" value="PKS_ER"/>
    <property type="match status" value="1"/>
</dbReference>
<evidence type="ECO:0000256" key="1">
    <source>
        <dbReference type="ARBA" id="ARBA00022857"/>
    </source>
</evidence>
<comment type="caution">
    <text evidence="4">The sequence shown here is derived from an EMBL/GenBank/DDBJ whole genome shotgun (WGS) entry which is preliminary data.</text>
</comment>
<dbReference type="PANTHER" id="PTHR48106:SF13">
    <property type="entry name" value="QUINONE OXIDOREDUCTASE-RELATED"/>
    <property type="match status" value="1"/>
</dbReference>
<dbReference type="Gene3D" id="3.90.180.10">
    <property type="entry name" value="Medium-chain alcohol dehydrogenases, catalytic domain"/>
    <property type="match status" value="1"/>
</dbReference>
<feature type="domain" description="Enoyl reductase (ER)" evidence="3">
    <location>
        <begin position="10"/>
        <end position="321"/>
    </location>
</feature>
<protein>
    <submittedName>
        <fullName evidence="4">NADPH2:quinone reductase</fullName>
        <ecNumber evidence="4">1.6.5.5</ecNumber>
    </submittedName>
</protein>
<dbReference type="Proteomes" id="UP000546642">
    <property type="component" value="Unassembled WGS sequence"/>
</dbReference>
<keyword evidence="2 4" id="KW-0560">Oxidoreductase</keyword>
<dbReference type="GO" id="GO:0070402">
    <property type="term" value="F:NADPH binding"/>
    <property type="evidence" value="ECO:0007669"/>
    <property type="project" value="TreeGrafter"/>
</dbReference>
<keyword evidence="5" id="KW-1185">Reference proteome</keyword>
<organism evidence="4 5">
    <name type="scientific">Nocardiopsis mwathae</name>
    <dbReference type="NCBI Taxonomy" id="1472723"/>
    <lineage>
        <taxon>Bacteria</taxon>
        <taxon>Bacillati</taxon>
        <taxon>Actinomycetota</taxon>
        <taxon>Actinomycetes</taxon>
        <taxon>Streptosporangiales</taxon>
        <taxon>Nocardiopsidaceae</taxon>
        <taxon>Nocardiopsis</taxon>
    </lineage>
</organism>
<dbReference type="InterPro" id="IPR011032">
    <property type="entry name" value="GroES-like_sf"/>
</dbReference>
<dbReference type="InterPro" id="IPR002364">
    <property type="entry name" value="Quin_OxRdtase/zeta-crystal_CS"/>
</dbReference>
<dbReference type="Pfam" id="PF00107">
    <property type="entry name" value="ADH_zinc_N"/>
    <property type="match status" value="1"/>
</dbReference>
<dbReference type="Gene3D" id="3.40.50.720">
    <property type="entry name" value="NAD(P)-binding Rossmann-like Domain"/>
    <property type="match status" value="1"/>
</dbReference>
<reference evidence="4 5" key="1">
    <citation type="submission" date="2020-08" db="EMBL/GenBank/DDBJ databases">
        <title>Sequencing the genomes of 1000 actinobacteria strains.</title>
        <authorList>
            <person name="Klenk H.-P."/>
        </authorList>
    </citation>
    <scope>NUCLEOTIDE SEQUENCE [LARGE SCALE GENOMIC DNA]</scope>
    <source>
        <strain evidence="4 5">DSM 46659</strain>
    </source>
</reference>
<dbReference type="InterPro" id="IPR036291">
    <property type="entry name" value="NAD(P)-bd_dom_sf"/>
</dbReference>
<keyword evidence="1" id="KW-0521">NADP</keyword>
<sequence>MRAIVIEEPGGPEVLRPCEVDDPRPGPGQVVVDVEAAGVNFIDIYQRTGVYPVPLPYTPGLEGAGTVTAVGAGVADLAEGQRVAWVSAPGGYARRAAVPAERVVPVPDGVSTERAAAVMLQGLTAHYLTHATYPVRPGDDVLVHAAAGGTGLLLVQLAKARGARVIGTVSTAAKEKQARAAGADDIIRYTEVGDVAAAVRGLTGGAGVAAVFDGVGADTFDASLASLRRRGVLALFGQSSGVVPPVDPQRLNSAGSVFLTRPNLADHIADRAELLQRTTDVLGLVDAGELRVEIGGRYPLADAARAHEDLAARRTTGKLLLV</sequence>
<accession>A0A7W9YJU2</accession>
<gene>
    <name evidence="4" type="ORF">HNR23_002921</name>
</gene>
<dbReference type="RefSeq" id="WP_184076093.1">
    <property type="nucleotide sequence ID" value="NZ_JACHDS010000001.1"/>
</dbReference>
<evidence type="ECO:0000313" key="5">
    <source>
        <dbReference type="Proteomes" id="UP000546642"/>
    </source>
</evidence>
<evidence type="ECO:0000256" key="2">
    <source>
        <dbReference type="ARBA" id="ARBA00023002"/>
    </source>
</evidence>
<dbReference type="InterPro" id="IPR047618">
    <property type="entry name" value="QOR-like"/>
</dbReference>
<dbReference type="EC" id="1.6.5.5" evidence="4"/>
<dbReference type="Pfam" id="PF08240">
    <property type="entry name" value="ADH_N"/>
    <property type="match status" value="1"/>
</dbReference>
<dbReference type="SUPFAM" id="SSF50129">
    <property type="entry name" value="GroES-like"/>
    <property type="match status" value="1"/>
</dbReference>
<dbReference type="GO" id="GO:0005829">
    <property type="term" value="C:cytosol"/>
    <property type="evidence" value="ECO:0007669"/>
    <property type="project" value="TreeGrafter"/>
</dbReference>
<dbReference type="CDD" id="cd05286">
    <property type="entry name" value="QOR2"/>
    <property type="match status" value="1"/>
</dbReference>
<dbReference type="PROSITE" id="PS01162">
    <property type="entry name" value="QOR_ZETA_CRYSTAL"/>
    <property type="match status" value="1"/>
</dbReference>
<dbReference type="InterPro" id="IPR013149">
    <property type="entry name" value="ADH-like_C"/>
</dbReference>
<dbReference type="FunFam" id="3.40.50.720:FF:000053">
    <property type="entry name" value="Quinone oxidoreductase 1"/>
    <property type="match status" value="1"/>
</dbReference>
<evidence type="ECO:0000259" key="3">
    <source>
        <dbReference type="SMART" id="SM00829"/>
    </source>
</evidence>
<dbReference type="SUPFAM" id="SSF51735">
    <property type="entry name" value="NAD(P)-binding Rossmann-fold domains"/>
    <property type="match status" value="1"/>
</dbReference>
<evidence type="ECO:0000313" key="4">
    <source>
        <dbReference type="EMBL" id="MBB6172861.1"/>
    </source>
</evidence>
<dbReference type="AlphaFoldDB" id="A0A7W9YJU2"/>
<name>A0A7W9YJU2_9ACTN</name>
<dbReference type="InterPro" id="IPR020843">
    <property type="entry name" value="ER"/>
</dbReference>
<dbReference type="InterPro" id="IPR013154">
    <property type="entry name" value="ADH-like_N"/>
</dbReference>
<dbReference type="EMBL" id="JACHDS010000001">
    <property type="protein sequence ID" value="MBB6172861.1"/>
    <property type="molecule type" value="Genomic_DNA"/>
</dbReference>
<dbReference type="PANTHER" id="PTHR48106">
    <property type="entry name" value="QUINONE OXIDOREDUCTASE PIG3-RELATED"/>
    <property type="match status" value="1"/>
</dbReference>
<dbReference type="GO" id="GO:0035925">
    <property type="term" value="F:mRNA 3'-UTR AU-rich region binding"/>
    <property type="evidence" value="ECO:0007669"/>
    <property type="project" value="TreeGrafter"/>
</dbReference>